<evidence type="ECO:0000256" key="3">
    <source>
        <dbReference type="ARBA" id="ARBA00022741"/>
    </source>
</evidence>
<dbReference type="EC" id="2.7.11.1" evidence="1"/>
<evidence type="ECO:0000256" key="5">
    <source>
        <dbReference type="ARBA" id="ARBA00022840"/>
    </source>
</evidence>
<gene>
    <name evidence="7" type="ORF">POCTA_138.1.T0060261</name>
</gene>
<dbReference type="Pfam" id="PF00069">
    <property type="entry name" value="Pkinase"/>
    <property type="match status" value="1"/>
</dbReference>
<dbReference type="OMA" id="YENIIHR"/>
<dbReference type="OrthoDB" id="10567089at2759"/>
<evidence type="ECO:0000313" key="7">
    <source>
        <dbReference type="EMBL" id="CAD8135188.1"/>
    </source>
</evidence>
<evidence type="ECO:0000256" key="4">
    <source>
        <dbReference type="ARBA" id="ARBA00022777"/>
    </source>
</evidence>
<dbReference type="GO" id="GO:0004674">
    <property type="term" value="F:protein serine/threonine kinase activity"/>
    <property type="evidence" value="ECO:0007669"/>
    <property type="project" value="UniProtKB-EC"/>
</dbReference>
<evidence type="ECO:0000313" key="8">
    <source>
        <dbReference type="Proteomes" id="UP000683925"/>
    </source>
</evidence>
<feature type="domain" description="Protein kinase" evidence="6">
    <location>
        <begin position="9"/>
        <end position="294"/>
    </location>
</feature>
<comment type="caution">
    <text evidence="7">The sequence shown here is derived from an EMBL/GenBank/DDBJ whole genome shotgun (WGS) entry which is preliminary data.</text>
</comment>
<evidence type="ECO:0000259" key="6">
    <source>
        <dbReference type="PROSITE" id="PS50011"/>
    </source>
</evidence>
<dbReference type="PANTHER" id="PTHR43671">
    <property type="entry name" value="SERINE/THREONINE-PROTEIN KINASE NEK"/>
    <property type="match status" value="1"/>
</dbReference>
<dbReference type="EMBL" id="CAJJDP010000005">
    <property type="protein sequence ID" value="CAD8135188.1"/>
    <property type="molecule type" value="Genomic_DNA"/>
</dbReference>
<evidence type="ECO:0000256" key="1">
    <source>
        <dbReference type="ARBA" id="ARBA00012513"/>
    </source>
</evidence>
<keyword evidence="2" id="KW-0808">Transferase</keyword>
<organism evidence="7 8">
    <name type="scientific">Paramecium octaurelia</name>
    <dbReference type="NCBI Taxonomy" id="43137"/>
    <lineage>
        <taxon>Eukaryota</taxon>
        <taxon>Sar</taxon>
        <taxon>Alveolata</taxon>
        <taxon>Ciliophora</taxon>
        <taxon>Intramacronucleata</taxon>
        <taxon>Oligohymenophorea</taxon>
        <taxon>Peniculida</taxon>
        <taxon>Parameciidae</taxon>
        <taxon>Paramecium</taxon>
    </lineage>
</organism>
<dbReference type="InterPro" id="IPR050660">
    <property type="entry name" value="NEK_Ser/Thr_kinase"/>
</dbReference>
<accession>A0A8S1S4H1</accession>
<dbReference type="AlphaFoldDB" id="A0A8S1S4H1"/>
<dbReference type="InterPro" id="IPR000719">
    <property type="entry name" value="Prot_kinase_dom"/>
</dbReference>
<dbReference type="PROSITE" id="PS00108">
    <property type="entry name" value="PROTEIN_KINASE_ST"/>
    <property type="match status" value="1"/>
</dbReference>
<proteinExistence type="predicted"/>
<dbReference type="GO" id="GO:0005524">
    <property type="term" value="F:ATP binding"/>
    <property type="evidence" value="ECO:0007669"/>
    <property type="project" value="UniProtKB-KW"/>
</dbReference>
<evidence type="ECO:0000256" key="2">
    <source>
        <dbReference type="ARBA" id="ARBA00022679"/>
    </source>
</evidence>
<name>A0A8S1S4H1_PAROT</name>
<dbReference type="PANTHER" id="PTHR43671:SF13">
    <property type="entry name" value="SERINE_THREONINE-PROTEIN KINASE NEK2"/>
    <property type="match status" value="1"/>
</dbReference>
<dbReference type="InterPro" id="IPR008271">
    <property type="entry name" value="Ser/Thr_kinase_AS"/>
</dbReference>
<keyword evidence="8" id="KW-1185">Reference proteome</keyword>
<keyword evidence="3" id="KW-0547">Nucleotide-binding</keyword>
<reference evidence="7" key="1">
    <citation type="submission" date="2021-01" db="EMBL/GenBank/DDBJ databases">
        <authorList>
            <consortium name="Genoscope - CEA"/>
            <person name="William W."/>
        </authorList>
    </citation>
    <scope>NUCLEOTIDE SEQUENCE</scope>
</reference>
<dbReference type="Proteomes" id="UP000683925">
    <property type="component" value="Unassembled WGS sequence"/>
</dbReference>
<dbReference type="SMART" id="SM00220">
    <property type="entry name" value="S_TKc"/>
    <property type="match status" value="1"/>
</dbReference>
<keyword evidence="4" id="KW-0418">Kinase</keyword>
<dbReference type="PROSITE" id="PS50011">
    <property type="entry name" value="PROTEIN_KINASE_DOM"/>
    <property type="match status" value="1"/>
</dbReference>
<protein>
    <recommendedName>
        <fullName evidence="1">non-specific serine/threonine protein kinase</fullName>
        <ecNumber evidence="1">2.7.11.1</ecNumber>
    </recommendedName>
</protein>
<keyword evidence="5" id="KW-0067">ATP-binding</keyword>
<sequence>MDSYIESYEIMDNILGRGAFGHVKDAKFKKDRNLKICVKILNKEYSFGKIEATPLQVAELNMCKWMKSMRHENLVQIYDVYDSILNDPMAYIFMEKCELNLHQLKENTKKQGGKLSKEKLLDIIKQIVKGYLYLISQNIMHRDLKPENILCNINNNDLIIKIADFGLSRTFTAQKDEKLTNKVGTPYYRAPEISETQNTSERIIYDNRCDIFSLGVIIFELALLEKQFNSKEIRKLINNTFSNLYKDIIKDKIDQEIITLLDKMIVYDPTQRITWQQLGEYFQISPQLQSAPFIINVQQQQIAPICAQFNNTIQNQKQTSPIIQKQNSNQQQFAAQEYTKPICISGNKMLQKQNSLDTNYQSVEFENKNFGTINNQQKQQNNFQQQAQQNNIFPIAKPQAQLEQGVNSQQMQLGLKVQQQQPIIQTNSLQKIKFYTIIQPSQFHNQAKDDQSGEQKQRKLSTCINNNATQFNNNATQFNNNATQFNNNATQFNNNATYINNNATYINNNANYINNNATQCNNNAGQFQNPQTFKNPSQNQNYSQIPQFQITNAQNQRMVMTKQIGN</sequence>